<proteinExistence type="predicted"/>
<name>A0A921ELP4_LACJH</name>
<dbReference type="Proteomes" id="UP000732527">
    <property type="component" value="Unassembled WGS sequence"/>
</dbReference>
<accession>A0A921ELP4</accession>
<dbReference type="EMBL" id="DYYQ01000044">
    <property type="protein sequence ID" value="HJE49946.1"/>
    <property type="molecule type" value="Genomic_DNA"/>
</dbReference>
<reference evidence="1" key="2">
    <citation type="submission" date="2021-09" db="EMBL/GenBank/DDBJ databases">
        <authorList>
            <person name="Gilroy R."/>
        </authorList>
    </citation>
    <scope>NUCLEOTIDE SEQUENCE</scope>
    <source>
        <strain evidence="1">CHK192-2623</strain>
    </source>
</reference>
<organism evidence="1 2">
    <name type="scientific">Lactobacillus johnsonii</name>
    <dbReference type="NCBI Taxonomy" id="33959"/>
    <lineage>
        <taxon>Bacteria</taxon>
        <taxon>Bacillati</taxon>
        <taxon>Bacillota</taxon>
        <taxon>Bacilli</taxon>
        <taxon>Lactobacillales</taxon>
        <taxon>Lactobacillaceae</taxon>
        <taxon>Lactobacillus</taxon>
    </lineage>
</organism>
<protein>
    <submittedName>
        <fullName evidence="1">Uncharacterized protein</fullName>
    </submittedName>
</protein>
<comment type="caution">
    <text evidence="1">The sequence shown here is derived from an EMBL/GenBank/DDBJ whole genome shotgun (WGS) entry which is preliminary data.</text>
</comment>
<sequence length="64" mass="7499">MKQDRLKQELKKYLNSKLTYPLQTVEDISIESILKVYGSQKPSDYVIQLVITGKVDNRTIRKDK</sequence>
<dbReference type="RefSeq" id="WP_162879012.1">
    <property type="nucleotide sequence ID" value="NZ_CP031701.1"/>
</dbReference>
<dbReference type="AlphaFoldDB" id="A0A921ELP4"/>
<evidence type="ECO:0000313" key="1">
    <source>
        <dbReference type="EMBL" id="HJE49946.1"/>
    </source>
</evidence>
<reference evidence="1" key="1">
    <citation type="journal article" date="2021" name="PeerJ">
        <title>Extensive microbial diversity within the chicken gut microbiome revealed by metagenomics and culture.</title>
        <authorList>
            <person name="Gilroy R."/>
            <person name="Ravi A."/>
            <person name="Getino M."/>
            <person name="Pursley I."/>
            <person name="Horton D.L."/>
            <person name="Alikhan N.F."/>
            <person name="Baker D."/>
            <person name="Gharbi K."/>
            <person name="Hall N."/>
            <person name="Watson M."/>
            <person name="Adriaenssens E.M."/>
            <person name="Foster-Nyarko E."/>
            <person name="Jarju S."/>
            <person name="Secka A."/>
            <person name="Antonio M."/>
            <person name="Oren A."/>
            <person name="Chaudhuri R.R."/>
            <person name="La Ragione R."/>
            <person name="Hildebrand F."/>
            <person name="Pallen M.J."/>
        </authorList>
    </citation>
    <scope>NUCLEOTIDE SEQUENCE</scope>
    <source>
        <strain evidence="1">CHK192-2623</strain>
    </source>
</reference>
<gene>
    <name evidence="1" type="ORF">K8V69_07190</name>
</gene>
<evidence type="ECO:0000313" key="2">
    <source>
        <dbReference type="Proteomes" id="UP000732527"/>
    </source>
</evidence>